<organism evidence="1 2">
    <name type="scientific">Amycolatopsis pithecellobii</name>
    <dbReference type="NCBI Taxonomy" id="664692"/>
    <lineage>
        <taxon>Bacteria</taxon>
        <taxon>Bacillati</taxon>
        <taxon>Actinomycetota</taxon>
        <taxon>Actinomycetes</taxon>
        <taxon>Pseudonocardiales</taxon>
        <taxon>Pseudonocardiaceae</taxon>
        <taxon>Amycolatopsis</taxon>
    </lineage>
</organism>
<evidence type="ECO:0000313" key="1">
    <source>
        <dbReference type="EMBL" id="MTD58251.1"/>
    </source>
</evidence>
<reference evidence="1 2" key="1">
    <citation type="submission" date="2019-11" db="EMBL/GenBank/DDBJ databases">
        <title>Draft genome of Amycolatopsis RM579.</title>
        <authorList>
            <person name="Duangmal K."/>
            <person name="Mingma R."/>
        </authorList>
    </citation>
    <scope>NUCLEOTIDE SEQUENCE [LARGE SCALE GENOMIC DNA]</scope>
    <source>
        <strain evidence="1 2">RM579</strain>
    </source>
</reference>
<gene>
    <name evidence="1" type="ORF">GKO32_30365</name>
</gene>
<protein>
    <submittedName>
        <fullName evidence="1">Uncharacterized protein</fullName>
    </submittedName>
</protein>
<keyword evidence="2" id="KW-1185">Reference proteome</keyword>
<sequence>MRLNREVANPELDELVGFTLDGPDRKRLNELELVDSRKVGRPYVHVLTERGWSWCEQELSAKTPPATRPRNLVAVGAYLLLDGFGEYLRRENLRLADLFGSTVDLGATDIESRIRIAYRELARSPRDWVGLADLRPKLGGAPAGEVDAVLKELYRTGQAQLVPESNRKALTEADHDAAIRVGGEDNHLLSIEVS</sequence>
<proteinExistence type="predicted"/>
<accession>A0A6N7Z8S0</accession>
<evidence type="ECO:0000313" key="2">
    <source>
        <dbReference type="Proteomes" id="UP000440096"/>
    </source>
</evidence>
<dbReference type="AlphaFoldDB" id="A0A6N7Z8S0"/>
<name>A0A6N7Z8S0_9PSEU</name>
<dbReference type="OrthoDB" id="3822696at2"/>
<dbReference type="EMBL" id="WMBA01000063">
    <property type="protein sequence ID" value="MTD58251.1"/>
    <property type="molecule type" value="Genomic_DNA"/>
</dbReference>
<dbReference type="Proteomes" id="UP000440096">
    <property type="component" value="Unassembled WGS sequence"/>
</dbReference>
<comment type="caution">
    <text evidence="1">The sequence shown here is derived from an EMBL/GenBank/DDBJ whole genome shotgun (WGS) entry which is preliminary data.</text>
</comment>